<evidence type="ECO:0000313" key="7">
    <source>
        <dbReference type="Proteomes" id="UP001596505"/>
    </source>
</evidence>
<dbReference type="CDD" id="cd01392">
    <property type="entry name" value="HTH_LacI"/>
    <property type="match status" value="1"/>
</dbReference>
<dbReference type="InterPro" id="IPR001387">
    <property type="entry name" value="Cro/C1-type_HTH"/>
</dbReference>
<dbReference type="RefSeq" id="WP_380970083.1">
    <property type="nucleotide sequence ID" value="NZ_JBHTCO010000045.1"/>
</dbReference>
<feature type="domain" description="HTH lacI-type" evidence="4">
    <location>
        <begin position="3"/>
        <end position="57"/>
    </location>
</feature>
<dbReference type="Gene3D" id="3.40.50.2300">
    <property type="match status" value="2"/>
</dbReference>
<evidence type="ECO:0000259" key="5">
    <source>
        <dbReference type="PROSITE" id="PS50943"/>
    </source>
</evidence>
<dbReference type="PRINTS" id="PR00036">
    <property type="entry name" value="HTHLACI"/>
</dbReference>
<dbReference type="PROSITE" id="PS50943">
    <property type="entry name" value="HTH_CROC1"/>
    <property type="match status" value="1"/>
</dbReference>
<dbReference type="PANTHER" id="PTHR30146">
    <property type="entry name" value="LACI-RELATED TRANSCRIPTIONAL REPRESSOR"/>
    <property type="match status" value="1"/>
</dbReference>
<dbReference type="InterPro" id="IPR010982">
    <property type="entry name" value="Lambda_DNA-bd_dom_sf"/>
</dbReference>
<dbReference type="InterPro" id="IPR000843">
    <property type="entry name" value="HTH_LacI"/>
</dbReference>
<dbReference type="InterPro" id="IPR028082">
    <property type="entry name" value="Peripla_BP_I"/>
</dbReference>
<evidence type="ECO:0000256" key="2">
    <source>
        <dbReference type="ARBA" id="ARBA00023125"/>
    </source>
</evidence>
<organism evidence="6 7">
    <name type="scientific">Scopulibacillus cellulosilyticus</name>
    <dbReference type="NCBI Taxonomy" id="2665665"/>
    <lineage>
        <taxon>Bacteria</taxon>
        <taxon>Bacillati</taxon>
        <taxon>Bacillota</taxon>
        <taxon>Bacilli</taxon>
        <taxon>Bacillales</taxon>
        <taxon>Sporolactobacillaceae</taxon>
        <taxon>Scopulibacillus</taxon>
    </lineage>
</organism>
<gene>
    <name evidence="6" type="ORF">ACFQRG_21360</name>
</gene>
<dbReference type="Pfam" id="PF00356">
    <property type="entry name" value="LacI"/>
    <property type="match status" value="1"/>
</dbReference>
<proteinExistence type="predicted"/>
<dbReference type="EMBL" id="JBHTCO010000045">
    <property type="protein sequence ID" value="MFC7395460.1"/>
    <property type="molecule type" value="Genomic_DNA"/>
</dbReference>
<comment type="caution">
    <text evidence="6">The sequence shown here is derived from an EMBL/GenBank/DDBJ whole genome shotgun (WGS) entry which is preliminary data.</text>
</comment>
<dbReference type="Pfam" id="PF13377">
    <property type="entry name" value="Peripla_BP_3"/>
    <property type="match status" value="1"/>
</dbReference>
<evidence type="ECO:0000259" key="4">
    <source>
        <dbReference type="PROSITE" id="PS50932"/>
    </source>
</evidence>
<dbReference type="CDD" id="cd06267">
    <property type="entry name" value="PBP1_LacI_sugar_binding-like"/>
    <property type="match status" value="1"/>
</dbReference>
<dbReference type="SUPFAM" id="SSF53822">
    <property type="entry name" value="Periplasmic binding protein-like I"/>
    <property type="match status" value="1"/>
</dbReference>
<accession>A0ABW2Q5W8</accession>
<evidence type="ECO:0000256" key="1">
    <source>
        <dbReference type="ARBA" id="ARBA00023015"/>
    </source>
</evidence>
<keyword evidence="1" id="KW-0805">Transcription regulation</keyword>
<evidence type="ECO:0000313" key="6">
    <source>
        <dbReference type="EMBL" id="MFC7395460.1"/>
    </source>
</evidence>
<dbReference type="SMART" id="SM00354">
    <property type="entry name" value="HTH_LACI"/>
    <property type="match status" value="1"/>
</dbReference>
<name>A0ABW2Q5W8_9BACL</name>
<protein>
    <submittedName>
        <fullName evidence="6">LacI family DNA-binding transcriptional regulator</fullName>
    </submittedName>
</protein>
<reference evidence="7" key="1">
    <citation type="journal article" date="2019" name="Int. J. Syst. Evol. Microbiol.">
        <title>The Global Catalogue of Microorganisms (GCM) 10K type strain sequencing project: providing services to taxonomists for standard genome sequencing and annotation.</title>
        <authorList>
            <consortium name="The Broad Institute Genomics Platform"/>
            <consortium name="The Broad Institute Genome Sequencing Center for Infectious Disease"/>
            <person name="Wu L."/>
            <person name="Ma J."/>
        </authorList>
    </citation>
    <scope>NUCLEOTIDE SEQUENCE [LARGE SCALE GENOMIC DNA]</scope>
    <source>
        <strain evidence="7">CGMCC 1.16305</strain>
    </source>
</reference>
<dbReference type="PROSITE" id="PS00356">
    <property type="entry name" value="HTH_LACI_1"/>
    <property type="match status" value="1"/>
</dbReference>
<keyword evidence="7" id="KW-1185">Reference proteome</keyword>
<keyword evidence="3" id="KW-0804">Transcription</keyword>
<evidence type="ECO:0000256" key="3">
    <source>
        <dbReference type="ARBA" id="ARBA00023163"/>
    </source>
</evidence>
<dbReference type="SUPFAM" id="SSF47413">
    <property type="entry name" value="lambda repressor-like DNA-binding domains"/>
    <property type="match status" value="1"/>
</dbReference>
<dbReference type="Proteomes" id="UP001596505">
    <property type="component" value="Unassembled WGS sequence"/>
</dbReference>
<dbReference type="Gene3D" id="1.10.260.40">
    <property type="entry name" value="lambda repressor-like DNA-binding domains"/>
    <property type="match status" value="1"/>
</dbReference>
<dbReference type="InterPro" id="IPR046335">
    <property type="entry name" value="LacI/GalR-like_sensor"/>
</dbReference>
<dbReference type="PROSITE" id="PS50932">
    <property type="entry name" value="HTH_LACI_2"/>
    <property type="match status" value="1"/>
</dbReference>
<feature type="domain" description="HTH cro/C1-type" evidence="5">
    <location>
        <begin position="4"/>
        <end position="47"/>
    </location>
</feature>
<keyword evidence="2 6" id="KW-0238">DNA-binding</keyword>
<sequence>MKPTIYDVAEKAGVSIATVSKVINNTGKISDKTKRKVLKVMEEIKYQPSVVASALTGKKTNTIGFLIPDIANPFHAEMARSVEDRGHELGFSVVMCNTDSNPEKEAQYLEWLQRKSVDGIILGSGTQNDASLKELIEQKIPAALIATDIPSLSVNAVLIDDFLGGYQAITHLISLGHKNIAFIAGSLNNVMERERLRGYKQALEEAGIEFNRHNLLVNNFSFDDAKRSMKMLTESGERPTAVFAFNDLLAIGAIHGAKEAGLKIPDDLSVVGFDNTILAAINDPPLTTIAQPIQDMGRKVTDLLIEQIKDDHTVKQRVVLLPELIVRQTTSPPKI</sequence>
<dbReference type="GO" id="GO:0003677">
    <property type="term" value="F:DNA binding"/>
    <property type="evidence" value="ECO:0007669"/>
    <property type="project" value="UniProtKB-KW"/>
</dbReference>
<dbReference type="PANTHER" id="PTHR30146:SF147">
    <property type="entry name" value="HTH-TYPE TRANSCRIPTIONAL REGULATOR DEGA"/>
    <property type="match status" value="1"/>
</dbReference>